<evidence type="ECO:0000256" key="4">
    <source>
        <dbReference type="ARBA" id="ARBA00023136"/>
    </source>
</evidence>
<dbReference type="RefSeq" id="WP_081201888.1">
    <property type="nucleotide sequence ID" value="NZ_FOCZ01000020.1"/>
</dbReference>
<evidence type="ECO:0000313" key="9">
    <source>
        <dbReference type="Proteomes" id="UP000192610"/>
    </source>
</evidence>
<dbReference type="Proteomes" id="UP000192610">
    <property type="component" value="Unassembled WGS sequence"/>
</dbReference>
<evidence type="ECO:0000259" key="6">
    <source>
        <dbReference type="Pfam" id="PF07980"/>
    </source>
</evidence>
<dbReference type="STRING" id="354355.SAMN05660816_06410"/>
<keyword evidence="3" id="KW-0732">Signal</keyword>
<gene>
    <name evidence="8" type="ORF">A4H97_31265</name>
</gene>
<evidence type="ECO:0000256" key="3">
    <source>
        <dbReference type="ARBA" id="ARBA00022729"/>
    </source>
</evidence>
<evidence type="ECO:0000256" key="2">
    <source>
        <dbReference type="ARBA" id="ARBA00006275"/>
    </source>
</evidence>
<dbReference type="OrthoDB" id="729505at2"/>
<evidence type="ECO:0000256" key="5">
    <source>
        <dbReference type="ARBA" id="ARBA00023237"/>
    </source>
</evidence>
<dbReference type="InterPro" id="IPR011990">
    <property type="entry name" value="TPR-like_helical_dom_sf"/>
</dbReference>
<comment type="subcellular location">
    <subcellularLocation>
        <location evidence="1">Cell outer membrane</location>
    </subcellularLocation>
</comment>
<keyword evidence="5" id="KW-0998">Cell outer membrane</keyword>
<feature type="domain" description="SusD-like N-terminal" evidence="7">
    <location>
        <begin position="91"/>
        <end position="224"/>
    </location>
</feature>
<dbReference type="GO" id="GO:0009279">
    <property type="term" value="C:cell outer membrane"/>
    <property type="evidence" value="ECO:0007669"/>
    <property type="project" value="UniProtKB-SubCell"/>
</dbReference>
<evidence type="ECO:0000313" key="8">
    <source>
        <dbReference type="EMBL" id="OQP46244.1"/>
    </source>
</evidence>
<evidence type="ECO:0000256" key="1">
    <source>
        <dbReference type="ARBA" id="ARBA00004442"/>
    </source>
</evidence>
<dbReference type="SUPFAM" id="SSF48452">
    <property type="entry name" value="TPR-like"/>
    <property type="match status" value="1"/>
</dbReference>
<keyword evidence="9" id="KW-1185">Reference proteome</keyword>
<dbReference type="InterPro" id="IPR012944">
    <property type="entry name" value="SusD_RagB_dom"/>
</dbReference>
<comment type="caution">
    <text evidence="8">The sequence shown here is derived from an EMBL/GenBank/DDBJ whole genome shotgun (WGS) entry which is preliminary data.</text>
</comment>
<organism evidence="8 9">
    <name type="scientific">Niastella yeongjuensis</name>
    <dbReference type="NCBI Taxonomy" id="354355"/>
    <lineage>
        <taxon>Bacteria</taxon>
        <taxon>Pseudomonadati</taxon>
        <taxon>Bacteroidota</taxon>
        <taxon>Chitinophagia</taxon>
        <taxon>Chitinophagales</taxon>
        <taxon>Chitinophagaceae</taxon>
        <taxon>Niastella</taxon>
    </lineage>
</organism>
<dbReference type="Pfam" id="PF07980">
    <property type="entry name" value="SusD_RagB"/>
    <property type="match status" value="1"/>
</dbReference>
<sequence length="454" mass="51280">MKYAIALLLVLLQTTACNKKDLLKEKQGTAIIVPTTPADLQALLDYEEVFAPTTSFNFIGGDEFYFVESALPGLKQSIVNAYLHKDFLFDEGEEVPDWNNAYAQAYYANNVLEGVKRLRGSIDEKTLNPLAGDAYFKRGFAFFNAAQIFALPYSLNTLEEPGIPLRLTIDRDEDLKRSSVAATYQQIIDDLEAAIGLLPAIVDTAHPNRSSRPAACALLARVYLSMGVYDQALDAAKRSLVYDSLINFNAALTNAALLVSATNKETLYQSRIASDGDGLYEAMIKRQVFVDSTLLREYKTGDLRRALFFTKNNPPSVFKSGYFGKLYPFTGLNTAEQFLIVAECYARQGEVDTALFYLNKLLKSRWKTEQYVPYTASTPQMALSIILLERRKELIFRGLRWTDIRRLNVNDTLLTLTRTVQGQTYELFPNSRRYALPIPGQVRRFNKHIDQNTY</sequence>
<dbReference type="InterPro" id="IPR033985">
    <property type="entry name" value="SusD-like_N"/>
</dbReference>
<dbReference type="AlphaFoldDB" id="A0A1V9EJY7"/>
<comment type="similarity">
    <text evidence="2">Belongs to the SusD family.</text>
</comment>
<dbReference type="EMBL" id="LVXG01000024">
    <property type="protein sequence ID" value="OQP46244.1"/>
    <property type="molecule type" value="Genomic_DNA"/>
</dbReference>
<proteinExistence type="inferred from homology"/>
<accession>A0A1V9EJY7</accession>
<dbReference type="Pfam" id="PF14322">
    <property type="entry name" value="SusD-like_3"/>
    <property type="match status" value="1"/>
</dbReference>
<protein>
    <recommendedName>
        <fullName evidence="10">Carbohydrate-binding protein SusD</fullName>
    </recommendedName>
</protein>
<name>A0A1V9EJY7_9BACT</name>
<keyword evidence="4" id="KW-0472">Membrane</keyword>
<evidence type="ECO:0000259" key="7">
    <source>
        <dbReference type="Pfam" id="PF14322"/>
    </source>
</evidence>
<dbReference type="Gene3D" id="1.25.40.390">
    <property type="match status" value="1"/>
</dbReference>
<reference evidence="9" key="1">
    <citation type="submission" date="2016-04" db="EMBL/GenBank/DDBJ databases">
        <authorList>
            <person name="Chen L."/>
            <person name="Zhuang W."/>
            <person name="Wang G."/>
        </authorList>
    </citation>
    <scope>NUCLEOTIDE SEQUENCE [LARGE SCALE GENOMIC DNA]</scope>
    <source>
        <strain evidence="9">17621</strain>
    </source>
</reference>
<evidence type="ECO:0008006" key="10">
    <source>
        <dbReference type="Google" id="ProtNLM"/>
    </source>
</evidence>
<feature type="domain" description="RagB/SusD" evidence="6">
    <location>
        <begin position="334"/>
        <end position="453"/>
    </location>
</feature>